<dbReference type="EMBL" id="KU130126">
    <property type="protein sequence ID" value="AMR57293.1"/>
    <property type="molecule type" value="Genomic_DNA"/>
</dbReference>
<dbReference type="Proteomes" id="UP000203989">
    <property type="component" value="Segment"/>
</dbReference>
<gene>
    <name evidence="1" type="ORF">vB_PsyM_KIL1_0046</name>
</gene>
<dbReference type="RefSeq" id="YP_009275975.1">
    <property type="nucleotide sequence ID" value="NC_030934.1"/>
</dbReference>
<organism evidence="1 2">
    <name type="scientific">Pseudomonas phage vB_PsyM_KIL1</name>
    <dbReference type="NCBI Taxonomy" id="1777065"/>
    <lineage>
        <taxon>Viruses</taxon>
        <taxon>Duplodnaviria</taxon>
        <taxon>Heunggongvirae</taxon>
        <taxon>Uroviricota</taxon>
        <taxon>Caudoviricetes</taxon>
        <taxon>Vandenendeviridae</taxon>
        <taxon>Gorskivirinae</taxon>
        <taxon>Flaumdravirus</taxon>
        <taxon>Flaumdravirus KIL4</taxon>
    </lineage>
</organism>
<sequence length="89" mass="9077">MADTLPDVTLNSGWNDLYQITGIAAGSALLLKNKSSAPILIVIAPIAPGPSFTGGWDISASDWAVASGVPSGSKVWAKGAGRILVQVDE</sequence>
<dbReference type="GeneID" id="28802439"/>
<reference evidence="1 2" key="1">
    <citation type="journal article" date="2016" name="Front. Microbiol.">
        <title>Characterization of Novel Bacteriophages for Biocontrol of Bacterial Blight in Leek Caused by Pseudomonas syringae pv. porri.</title>
        <authorList>
            <person name="Rombouts S."/>
            <person name="Lavigne R."/>
        </authorList>
    </citation>
    <scope>NUCLEOTIDE SEQUENCE [LARGE SCALE GENOMIC DNA]</scope>
</reference>
<accession>A0A142IDI8</accession>
<name>A0A142IDI8_9CAUD</name>
<protein>
    <submittedName>
        <fullName evidence="1">Uncharacterized protein</fullName>
    </submittedName>
</protein>
<evidence type="ECO:0000313" key="2">
    <source>
        <dbReference type="Proteomes" id="UP000203989"/>
    </source>
</evidence>
<keyword evidence="2" id="KW-1185">Reference proteome</keyword>
<proteinExistence type="predicted"/>
<dbReference type="KEGG" id="vg:28802439"/>
<evidence type="ECO:0000313" key="1">
    <source>
        <dbReference type="EMBL" id="AMR57293.1"/>
    </source>
</evidence>